<dbReference type="Gene3D" id="3.90.180.10">
    <property type="entry name" value="Medium-chain alcohol dehydrogenases, catalytic domain"/>
    <property type="match status" value="1"/>
</dbReference>
<dbReference type="EMBL" id="SAUN01000001">
    <property type="protein sequence ID" value="RVX41040.1"/>
    <property type="molecule type" value="Genomic_DNA"/>
</dbReference>
<reference evidence="3 4" key="1">
    <citation type="submission" date="2019-01" db="EMBL/GenBank/DDBJ databases">
        <title>Sequencing the genomes of 1000 actinobacteria strains.</title>
        <authorList>
            <person name="Klenk H.-P."/>
        </authorList>
    </citation>
    <scope>NUCLEOTIDE SEQUENCE [LARGE SCALE GENOMIC DNA]</scope>
    <source>
        <strain evidence="3 4">DSM 43925</strain>
    </source>
</reference>
<accession>A0A438M5A6</accession>
<dbReference type="InterPro" id="IPR011032">
    <property type="entry name" value="GroES-like_sf"/>
</dbReference>
<dbReference type="Pfam" id="PF13602">
    <property type="entry name" value="ADH_zinc_N_2"/>
    <property type="match status" value="1"/>
</dbReference>
<dbReference type="SUPFAM" id="SSF51735">
    <property type="entry name" value="NAD(P)-binding Rossmann-fold domains"/>
    <property type="match status" value="1"/>
</dbReference>
<dbReference type="InterPro" id="IPR036291">
    <property type="entry name" value="NAD(P)-bd_dom_sf"/>
</dbReference>
<dbReference type="RefSeq" id="WP_241564088.1">
    <property type="nucleotide sequence ID" value="NZ_SAUN01000001.1"/>
</dbReference>
<dbReference type="Pfam" id="PF08240">
    <property type="entry name" value="ADH_N"/>
    <property type="match status" value="1"/>
</dbReference>
<dbReference type="AlphaFoldDB" id="A0A438M5A6"/>
<feature type="domain" description="Enoyl reductase (ER)" evidence="2">
    <location>
        <begin position="41"/>
        <end position="352"/>
    </location>
</feature>
<keyword evidence="4" id="KW-1185">Reference proteome</keyword>
<dbReference type="SMART" id="SM00829">
    <property type="entry name" value="PKS_ER"/>
    <property type="match status" value="1"/>
</dbReference>
<dbReference type="CDD" id="cd08267">
    <property type="entry name" value="MDR1"/>
    <property type="match status" value="1"/>
</dbReference>
<evidence type="ECO:0000259" key="2">
    <source>
        <dbReference type="SMART" id="SM00829"/>
    </source>
</evidence>
<keyword evidence="1" id="KW-0560">Oxidoreductase</keyword>
<dbReference type="PANTHER" id="PTHR11695:SF294">
    <property type="entry name" value="RETICULON-4-INTERACTING PROTEIN 1, MITOCHONDRIAL"/>
    <property type="match status" value="1"/>
</dbReference>
<dbReference type="PANTHER" id="PTHR11695">
    <property type="entry name" value="ALCOHOL DEHYDROGENASE RELATED"/>
    <property type="match status" value="1"/>
</dbReference>
<evidence type="ECO:0000313" key="3">
    <source>
        <dbReference type="EMBL" id="RVX41040.1"/>
    </source>
</evidence>
<dbReference type="GO" id="GO:0008270">
    <property type="term" value="F:zinc ion binding"/>
    <property type="evidence" value="ECO:0007669"/>
    <property type="project" value="InterPro"/>
</dbReference>
<evidence type="ECO:0000313" key="4">
    <source>
        <dbReference type="Proteomes" id="UP000284824"/>
    </source>
</evidence>
<dbReference type="InterPro" id="IPR013154">
    <property type="entry name" value="ADH-like_N"/>
</dbReference>
<dbReference type="SUPFAM" id="SSF50129">
    <property type="entry name" value="GroES-like"/>
    <property type="match status" value="1"/>
</dbReference>
<dbReference type="GO" id="GO:0016491">
    <property type="term" value="F:oxidoreductase activity"/>
    <property type="evidence" value="ECO:0007669"/>
    <property type="project" value="UniProtKB-KW"/>
</dbReference>
<dbReference type="Proteomes" id="UP000284824">
    <property type="component" value="Unassembled WGS sequence"/>
</dbReference>
<proteinExistence type="predicted"/>
<protein>
    <submittedName>
        <fullName evidence="3">NADPH:quinone reductase-like Zn-dependent oxidoreductase</fullName>
    </submittedName>
</protein>
<comment type="caution">
    <text evidence="3">The sequence shown here is derived from an EMBL/GenBank/DDBJ whole genome shotgun (WGS) entry which is preliminary data.</text>
</comment>
<dbReference type="PROSITE" id="PS01162">
    <property type="entry name" value="QOR_ZETA_CRYSTAL"/>
    <property type="match status" value="1"/>
</dbReference>
<sequence>MTNPTITPVTVRTTTRTSTPTRIETTMTKTTMIAITRDTYCAPAQLQLRDMAVPTIGADDVLVRVEAAGVDQGVWHVITGLPYMVRAAGFGLRRPKNPVPGMDVAGRVAAVGANVTRFRPGDEVYGTCDGAYAEYARAHQDKLAPKPATLTFAQAATVPISACAALQGLRDAGQLTAGQRVLVTGAGGGVGSFAVQLAKAYDAQVTGVCRTAKTDLVRSLGADHVIDHTREDFTTGTDRYDLILDTAGNRPLTQLRRALAPRGTLVIVGGPGGGRVLQGADRQIRAMLLSPFVGQRLTGLMSTEPAADLHTLADLIDSGALTPVLDRTYPLAQTPDAIDYLKTGQPAGKVAITI</sequence>
<dbReference type="InterPro" id="IPR050700">
    <property type="entry name" value="YIM1/Zinc_Alcohol_DH_Fams"/>
</dbReference>
<evidence type="ECO:0000256" key="1">
    <source>
        <dbReference type="ARBA" id="ARBA00023002"/>
    </source>
</evidence>
<dbReference type="Gene3D" id="3.40.50.720">
    <property type="entry name" value="NAD(P)-binding Rossmann-like Domain"/>
    <property type="match status" value="1"/>
</dbReference>
<name>A0A438M5A6_9ACTN</name>
<gene>
    <name evidence="3" type="ORF">EDD27_3495</name>
</gene>
<organism evidence="3 4">
    <name type="scientific">Nonomuraea polychroma</name>
    <dbReference type="NCBI Taxonomy" id="46176"/>
    <lineage>
        <taxon>Bacteria</taxon>
        <taxon>Bacillati</taxon>
        <taxon>Actinomycetota</taxon>
        <taxon>Actinomycetes</taxon>
        <taxon>Streptosporangiales</taxon>
        <taxon>Streptosporangiaceae</taxon>
        <taxon>Nonomuraea</taxon>
    </lineage>
</organism>
<dbReference type="InterPro" id="IPR002364">
    <property type="entry name" value="Quin_OxRdtase/zeta-crystal_CS"/>
</dbReference>
<dbReference type="InterPro" id="IPR020843">
    <property type="entry name" value="ER"/>
</dbReference>